<proteinExistence type="predicted"/>
<dbReference type="AlphaFoldDB" id="A0A0D3EF70"/>
<accession>A0A0D3EF70</accession>
<protein>
    <submittedName>
        <fullName evidence="2">Uncharacterized protein</fullName>
    </submittedName>
</protein>
<evidence type="ECO:0000313" key="2">
    <source>
        <dbReference type="EnsemblPlants" id="Bo9g163700.1"/>
    </source>
</evidence>
<keyword evidence="3" id="KW-1185">Reference proteome</keyword>
<reference evidence="2 3" key="1">
    <citation type="journal article" date="2014" name="Genome Biol.">
        <title>Transcriptome and methylome profiling reveals relics of genome dominance in the mesopolyploid Brassica oleracea.</title>
        <authorList>
            <person name="Parkin I.A."/>
            <person name="Koh C."/>
            <person name="Tang H."/>
            <person name="Robinson S.J."/>
            <person name="Kagale S."/>
            <person name="Clarke W.E."/>
            <person name="Town C.D."/>
            <person name="Nixon J."/>
            <person name="Krishnakumar V."/>
            <person name="Bidwell S.L."/>
            <person name="Denoeud F."/>
            <person name="Belcram H."/>
            <person name="Links M.G."/>
            <person name="Just J."/>
            <person name="Clarke C."/>
            <person name="Bender T."/>
            <person name="Huebert T."/>
            <person name="Mason A.S."/>
            <person name="Pires J.C."/>
            <person name="Barker G."/>
            <person name="Moore J."/>
            <person name="Walley P.G."/>
            <person name="Manoli S."/>
            <person name="Batley J."/>
            <person name="Edwards D."/>
            <person name="Nelson M.N."/>
            <person name="Wang X."/>
            <person name="Paterson A.H."/>
            <person name="King G."/>
            <person name="Bancroft I."/>
            <person name="Chalhoub B."/>
            <person name="Sharpe A.G."/>
        </authorList>
    </citation>
    <scope>NUCLEOTIDE SEQUENCE</scope>
    <source>
        <strain evidence="2 3">cv. TO1000</strain>
    </source>
</reference>
<dbReference type="Proteomes" id="UP000032141">
    <property type="component" value="Chromosome C9"/>
</dbReference>
<sequence>MSLAEKRQHSAVRSKIYGSDCFHRISPRVCLTFMPTASLFQLDSHSATREQELEDDDENLKPEQEASLSVHVLTRDTSV</sequence>
<dbReference type="OMA" id="CFHRISP"/>
<dbReference type="HOGENOM" id="CLU_2609402_0_0_1"/>
<reference evidence="2" key="2">
    <citation type="submission" date="2015-03" db="UniProtKB">
        <authorList>
            <consortium name="EnsemblPlants"/>
        </authorList>
    </citation>
    <scope>IDENTIFICATION</scope>
</reference>
<organism evidence="2 3">
    <name type="scientific">Brassica oleracea var. oleracea</name>
    <dbReference type="NCBI Taxonomy" id="109376"/>
    <lineage>
        <taxon>Eukaryota</taxon>
        <taxon>Viridiplantae</taxon>
        <taxon>Streptophyta</taxon>
        <taxon>Embryophyta</taxon>
        <taxon>Tracheophyta</taxon>
        <taxon>Spermatophyta</taxon>
        <taxon>Magnoliopsida</taxon>
        <taxon>eudicotyledons</taxon>
        <taxon>Gunneridae</taxon>
        <taxon>Pentapetalae</taxon>
        <taxon>rosids</taxon>
        <taxon>malvids</taxon>
        <taxon>Brassicales</taxon>
        <taxon>Brassicaceae</taxon>
        <taxon>Brassiceae</taxon>
        <taxon>Brassica</taxon>
    </lineage>
</organism>
<evidence type="ECO:0000313" key="3">
    <source>
        <dbReference type="Proteomes" id="UP000032141"/>
    </source>
</evidence>
<feature type="region of interest" description="Disordered" evidence="1">
    <location>
        <begin position="47"/>
        <end position="79"/>
    </location>
</feature>
<dbReference type="Gramene" id="Bo9g163700.1">
    <property type="protein sequence ID" value="Bo9g163700.1"/>
    <property type="gene ID" value="Bo9g163700"/>
</dbReference>
<dbReference type="EnsemblPlants" id="Bo9g163700.1">
    <property type="protein sequence ID" value="Bo9g163700.1"/>
    <property type="gene ID" value="Bo9g163700"/>
</dbReference>
<evidence type="ECO:0000256" key="1">
    <source>
        <dbReference type="SAM" id="MobiDB-lite"/>
    </source>
</evidence>
<name>A0A0D3EF70_BRAOL</name>